<keyword evidence="2" id="KW-1185">Reference proteome</keyword>
<organism evidence="1 2">
    <name type="scientific">Trifolium pratense</name>
    <name type="common">Red clover</name>
    <dbReference type="NCBI Taxonomy" id="57577"/>
    <lineage>
        <taxon>Eukaryota</taxon>
        <taxon>Viridiplantae</taxon>
        <taxon>Streptophyta</taxon>
        <taxon>Embryophyta</taxon>
        <taxon>Tracheophyta</taxon>
        <taxon>Spermatophyta</taxon>
        <taxon>Magnoliopsida</taxon>
        <taxon>eudicotyledons</taxon>
        <taxon>Gunneridae</taxon>
        <taxon>Pentapetalae</taxon>
        <taxon>rosids</taxon>
        <taxon>fabids</taxon>
        <taxon>Fabales</taxon>
        <taxon>Fabaceae</taxon>
        <taxon>Papilionoideae</taxon>
        <taxon>50 kb inversion clade</taxon>
        <taxon>NPAAA clade</taxon>
        <taxon>Hologalegina</taxon>
        <taxon>IRL clade</taxon>
        <taxon>Trifolieae</taxon>
        <taxon>Trifolium</taxon>
    </lineage>
</organism>
<reference evidence="1" key="1">
    <citation type="submission" date="2023-10" db="EMBL/GenBank/DDBJ databases">
        <authorList>
            <person name="Rodriguez Cubillos JULIANA M."/>
            <person name="De Vega J."/>
        </authorList>
    </citation>
    <scope>NUCLEOTIDE SEQUENCE</scope>
</reference>
<gene>
    <name evidence="1" type="ORF">MILVUS5_LOCUS8872</name>
</gene>
<name>A0ACB0J3L9_TRIPR</name>
<comment type="caution">
    <text evidence="1">The sequence shown here is derived from an EMBL/GenBank/DDBJ whole genome shotgun (WGS) entry which is preliminary data.</text>
</comment>
<proteinExistence type="predicted"/>
<dbReference type="Proteomes" id="UP001177021">
    <property type="component" value="Unassembled WGS sequence"/>
</dbReference>
<accession>A0ACB0J3L9</accession>
<evidence type="ECO:0000313" key="1">
    <source>
        <dbReference type="EMBL" id="CAJ2638720.1"/>
    </source>
</evidence>
<evidence type="ECO:0000313" key="2">
    <source>
        <dbReference type="Proteomes" id="UP001177021"/>
    </source>
</evidence>
<protein>
    <submittedName>
        <fullName evidence="1">Uncharacterized protein</fullName>
    </submittedName>
</protein>
<sequence>MLRLGLSNFEHDPLDSLKNLPNLLRLNLWDEAFSGDSLHFKAGGFPKLKEIDLTRLNNLSSISIDNEALLRLEHFRFNNNPRLTVLPPDLQNLKNLQFLGFAEMPAELVDSIKEGGSCQGIINHIPLVQIRTNCGPKFHEYTLHRIPTQITCLQYQDSNSPCCSSQEDGL</sequence>
<dbReference type="EMBL" id="CASHSV030000024">
    <property type="protein sequence ID" value="CAJ2638720.1"/>
    <property type="molecule type" value="Genomic_DNA"/>
</dbReference>